<dbReference type="EMBL" id="JBHSSN010000015">
    <property type="protein sequence ID" value="MFC6324108.1"/>
    <property type="molecule type" value="Genomic_DNA"/>
</dbReference>
<feature type="domain" description="Putative host cell surface-exposed lipoprotein Ltp-like HTH region" evidence="2">
    <location>
        <begin position="238"/>
        <end position="283"/>
    </location>
</feature>
<evidence type="ECO:0000313" key="4">
    <source>
        <dbReference type="Proteomes" id="UP001596186"/>
    </source>
</evidence>
<dbReference type="InterPro" id="IPR036388">
    <property type="entry name" value="WH-like_DNA-bd_sf"/>
</dbReference>
<name>A0ABW1UWH3_9LACO</name>
<evidence type="ECO:0000259" key="2">
    <source>
        <dbReference type="Pfam" id="PF07553"/>
    </source>
</evidence>
<keyword evidence="3" id="KW-0449">Lipoprotein</keyword>
<dbReference type="Gene3D" id="2.60.40.10">
    <property type="entry name" value="Immunoglobulins"/>
    <property type="match status" value="1"/>
</dbReference>
<feature type="region of interest" description="Disordered" evidence="1">
    <location>
        <begin position="198"/>
        <end position="232"/>
    </location>
</feature>
<sequence>MSRTIMVFADSKFNPEPTIHLNSSRIKLKDTETSGIIKGKTLPNANVKLISKGKTIFQKEANKNGNFEIKGLPADSIFQLISYKNKKHSSKYKISIGEIPDSAITKFEFSNDSALYEVKSDKNNRAKVSGKTNPKSVIKIKNEDGKTLDTLKADKNGKWSITVDGPGTKKDSPNTIEYEFSSKSGKLKENNDNYLTVNKFKEKKKEPEKPVEDKKETSTPMESAPAPTPSAPAVPAEYYTALNNANDYLNYTAMSKKELYEQLTSQYGENFPADAAQYAIDHVKTDWNLQALKSAKSYQKNVHMSNNEIYEQLISEYGEQFEPAEANYAIQHLND</sequence>
<feature type="compositionally biased region" description="Basic and acidic residues" evidence="1">
    <location>
        <begin position="199"/>
        <end position="217"/>
    </location>
</feature>
<dbReference type="InterPro" id="IPR013783">
    <property type="entry name" value="Ig-like_fold"/>
</dbReference>
<evidence type="ECO:0000256" key="1">
    <source>
        <dbReference type="SAM" id="MobiDB-lite"/>
    </source>
</evidence>
<gene>
    <name evidence="3" type="ORF">ACFP1F_10200</name>
</gene>
<proteinExistence type="predicted"/>
<dbReference type="Proteomes" id="UP001596186">
    <property type="component" value="Unassembled WGS sequence"/>
</dbReference>
<evidence type="ECO:0000313" key="3">
    <source>
        <dbReference type="EMBL" id="MFC6324108.1"/>
    </source>
</evidence>
<protein>
    <submittedName>
        <fullName evidence="3">Ltp family lipoprotein</fullName>
    </submittedName>
</protein>
<dbReference type="Gene3D" id="1.10.10.10">
    <property type="entry name" value="Winged helix-like DNA-binding domain superfamily/Winged helix DNA-binding domain"/>
    <property type="match status" value="2"/>
</dbReference>
<reference evidence="4" key="1">
    <citation type="journal article" date="2019" name="Int. J. Syst. Evol. Microbiol.">
        <title>The Global Catalogue of Microorganisms (GCM) 10K type strain sequencing project: providing services to taxonomists for standard genome sequencing and annotation.</title>
        <authorList>
            <consortium name="The Broad Institute Genomics Platform"/>
            <consortium name="The Broad Institute Genome Sequencing Center for Infectious Disease"/>
            <person name="Wu L."/>
            <person name="Ma J."/>
        </authorList>
    </citation>
    <scope>NUCLEOTIDE SEQUENCE [LARGE SCALE GENOMIC DNA]</scope>
    <source>
        <strain evidence="4">CCM 8895</strain>
    </source>
</reference>
<accession>A0ABW1UWH3</accession>
<dbReference type="InterPro" id="IPR011434">
    <property type="entry name" value="Ltp-like_HTH"/>
</dbReference>
<organism evidence="3 4">
    <name type="scientific">Companilactobacillus baiquanensis</name>
    <dbReference type="NCBI Taxonomy" id="2486005"/>
    <lineage>
        <taxon>Bacteria</taxon>
        <taxon>Bacillati</taxon>
        <taxon>Bacillota</taxon>
        <taxon>Bacilli</taxon>
        <taxon>Lactobacillales</taxon>
        <taxon>Lactobacillaceae</taxon>
        <taxon>Companilactobacillus</taxon>
    </lineage>
</organism>
<dbReference type="Pfam" id="PF07553">
    <property type="entry name" value="Lipoprotein_Ltp"/>
    <property type="match status" value="2"/>
</dbReference>
<comment type="caution">
    <text evidence="3">The sequence shown here is derived from an EMBL/GenBank/DDBJ whole genome shotgun (WGS) entry which is preliminary data.</text>
</comment>
<keyword evidence="4" id="KW-1185">Reference proteome</keyword>
<feature type="domain" description="Putative host cell surface-exposed lipoprotein Ltp-like HTH region" evidence="2">
    <location>
        <begin position="286"/>
        <end position="333"/>
    </location>
</feature>